<dbReference type="Gene3D" id="3.30.43.10">
    <property type="entry name" value="Uridine Diphospho-n-acetylenolpyruvylglucosamine Reductase, domain 2"/>
    <property type="match status" value="1"/>
</dbReference>
<proteinExistence type="inferred from homology"/>
<comment type="caution">
    <text evidence="8">The sequence shown here is derived from an EMBL/GenBank/DDBJ whole genome shotgun (WGS) entry which is preliminary data.</text>
</comment>
<keyword evidence="4" id="KW-0274">FAD</keyword>
<name>A0AAD4LNA2_9AGAM</name>
<dbReference type="Proteomes" id="UP001201163">
    <property type="component" value="Unassembled WGS sequence"/>
</dbReference>
<dbReference type="InterPro" id="IPR016167">
    <property type="entry name" value="FAD-bd_PCMH_sub1"/>
</dbReference>
<dbReference type="InterPro" id="IPR012951">
    <property type="entry name" value="BBE"/>
</dbReference>
<keyword evidence="3" id="KW-0285">Flavoprotein</keyword>
<dbReference type="GO" id="GO:0016491">
    <property type="term" value="F:oxidoreductase activity"/>
    <property type="evidence" value="ECO:0007669"/>
    <property type="project" value="UniProtKB-KW"/>
</dbReference>
<evidence type="ECO:0000256" key="6">
    <source>
        <dbReference type="SAM" id="MobiDB-lite"/>
    </source>
</evidence>
<dbReference type="PANTHER" id="PTHR42973:SF39">
    <property type="entry name" value="FAD-BINDING PCMH-TYPE DOMAIN-CONTAINING PROTEIN"/>
    <property type="match status" value="1"/>
</dbReference>
<feature type="region of interest" description="Disordered" evidence="6">
    <location>
        <begin position="185"/>
        <end position="209"/>
    </location>
</feature>
<protein>
    <recommendedName>
        <fullName evidence="7">Berberine/berberine-like domain-containing protein</fullName>
    </recommendedName>
</protein>
<feature type="domain" description="Berberine/berberine-like" evidence="7">
    <location>
        <begin position="679"/>
        <end position="706"/>
    </location>
</feature>
<dbReference type="InterPro" id="IPR050416">
    <property type="entry name" value="FAD-linked_Oxidoreductase"/>
</dbReference>
<keyword evidence="5" id="KW-0560">Oxidoreductase</keyword>
<feature type="region of interest" description="Disordered" evidence="6">
    <location>
        <begin position="109"/>
        <end position="143"/>
    </location>
</feature>
<evidence type="ECO:0000256" key="3">
    <source>
        <dbReference type="ARBA" id="ARBA00022630"/>
    </source>
</evidence>
<reference evidence="8" key="1">
    <citation type="submission" date="2022-01" db="EMBL/GenBank/DDBJ databases">
        <title>Comparative genomics reveals a dynamic genome evolution in the ectomycorrhizal milk-cap (Lactarius) mushrooms.</title>
        <authorList>
            <consortium name="DOE Joint Genome Institute"/>
            <person name="Lebreton A."/>
            <person name="Tang N."/>
            <person name="Kuo A."/>
            <person name="LaButti K."/>
            <person name="Drula E."/>
            <person name="Barry K."/>
            <person name="Clum A."/>
            <person name="Lipzen A."/>
            <person name="Mousain D."/>
            <person name="Ng V."/>
            <person name="Wang R."/>
            <person name="Wang X."/>
            <person name="Dai Y."/>
            <person name="Henrissat B."/>
            <person name="Grigoriev I.V."/>
            <person name="Guerin-Laguette A."/>
            <person name="Yu F."/>
            <person name="Martin F.M."/>
        </authorList>
    </citation>
    <scope>NUCLEOTIDE SEQUENCE</scope>
    <source>
        <strain evidence="8">QP</strain>
    </source>
</reference>
<dbReference type="InterPro" id="IPR036318">
    <property type="entry name" value="FAD-bd_PCMH-like_sf"/>
</dbReference>
<evidence type="ECO:0000313" key="8">
    <source>
        <dbReference type="EMBL" id="KAH8994545.1"/>
    </source>
</evidence>
<comment type="cofactor">
    <cofactor evidence="1">
        <name>FAD</name>
        <dbReference type="ChEBI" id="CHEBI:57692"/>
    </cofactor>
</comment>
<evidence type="ECO:0000313" key="9">
    <source>
        <dbReference type="Proteomes" id="UP001201163"/>
    </source>
</evidence>
<dbReference type="Gene3D" id="3.30.465.10">
    <property type="match status" value="1"/>
</dbReference>
<feature type="region of interest" description="Disordered" evidence="6">
    <location>
        <begin position="232"/>
        <end position="277"/>
    </location>
</feature>
<dbReference type="Gene3D" id="3.40.462.20">
    <property type="match status" value="1"/>
</dbReference>
<keyword evidence="9" id="KW-1185">Reference proteome</keyword>
<evidence type="ECO:0000256" key="4">
    <source>
        <dbReference type="ARBA" id="ARBA00022827"/>
    </source>
</evidence>
<dbReference type="SUPFAM" id="SSF56176">
    <property type="entry name" value="FAD-binding/transporter-associated domain-like"/>
    <property type="match status" value="2"/>
</dbReference>
<sequence length="730" mass="78808">MEDAPKAKTLPTLPTLDQAHFEELSASIRGDVFRRGDQRFHEHTRLFNGNVVNTSRAVALPLDARDVSQIIIFCNKHALSPSVKAGGYGTGGWAINGDIVIDLSRIQDMDIEPPQSGGDGYTSLRDTAQSSDKGKARVGEPVLDLSGPATRKRVFEAEAEHAPSSDIPPAAWVNSTASAAVASFFHGPALPPDDSGEEPRRPAANRRRLGIDGSALTVFTHSLVAETLTARSDPISSSSGTHSSGHSARSGTSPSTHATTPASSRSTHSDSAISSAPPAPFTFADSFDMAPSRPDPFAYIDNIDPPMFGPSPPTPLASSAAAWGADAALLAHPLFAGDDFQSHLTRPAPPHTHAYVSFGAGARQKDVDLFTAAHPLDGGVVPYHVPFSAHPVGASVMLLGGFGFLSRLHGLSVDNLVEAEVVLADGRIVIVNEKEHQDLWWGLRGSGPALCIATRYKARAYPVPVVFAGNLIYRFHRATAPSLLRHFRDCVKGAPRELYANVLLTAGPADKDSLVVIQMCYIGPKEHGLEYLQALSSWSGERCLLNEVHEKTFLSQQDSVAQVLRGKRGNQWFIRSALISSLPDEVINKTVLEFADTPVGCTWLFELAGGAITDYEETCIHKAQREAKFTIAALHQWEMGVDDPRCVSSAEDWLRDTIKPVAAGGSFPSFLGRGEPPARVAASFGENWERLVALKKRYDPRGLFRNSFWPLDKEGVEIDPSEHEPPEPEF</sequence>
<dbReference type="EMBL" id="JAKELL010000014">
    <property type="protein sequence ID" value="KAH8994545.1"/>
    <property type="molecule type" value="Genomic_DNA"/>
</dbReference>
<dbReference type="InterPro" id="IPR016169">
    <property type="entry name" value="FAD-bd_PCMH_sub2"/>
</dbReference>
<dbReference type="PANTHER" id="PTHR42973">
    <property type="entry name" value="BINDING OXIDOREDUCTASE, PUTATIVE (AFU_ORTHOLOGUE AFUA_1G17690)-RELATED"/>
    <property type="match status" value="1"/>
</dbReference>
<dbReference type="GO" id="GO:0050660">
    <property type="term" value="F:flavin adenine dinucleotide binding"/>
    <property type="evidence" value="ECO:0007669"/>
    <property type="project" value="InterPro"/>
</dbReference>
<evidence type="ECO:0000259" key="7">
    <source>
        <dbReference type="Pfam" id="PF08031"/>
    </source>
</evidence>
<dbReference type="AlphaFoldDB" id="A0AAD4LNA2"/>
<accession>A0AAD4LNA2</accession>
<organism evidence="8 9">
    <name type="scientific">Lactarius akahatsu</name>
    <dbReference type="NCBI Taxonomy" id="416441"/>
    <lineage>
        <taxon>Eukaryota</taxon>
        <taxon>Fungi</taxon>
        <taxon>Dikarya</taxon>
        <taxon>Basidiomycota</taxon>
        <taxon>Agaricomycotina</taxon>
        <taxon>Agaricomycetes</taxon>
        <taxon>Russulales</taxon>
        <taxon>Russulaceae</taxon>
        <taxon>Lactarius</taxon>
    </lineage>
</organism>
<evidence type="ECO:0000256" key="1">
    <source>
        <dbReference type="ARBA" id="ARBA00001974"/>
    </source>
</evidence>
<dbReference type="Pfam" id="PF08031">
    <property type="entry name" value="BBE"/>
    <property type="match status" value="1"/>
</dbReference>
<comment type="similarity">
    <text evidence="2">Belongs to the oxygen-dependent FAD-linked oxidoreductase family.</text>
</comment>
<gene>
    <name evidence="8" type="ORF">EDB92DRAFT_1975448</name>
</gene>
<evidence type="ECO:0000256" key="5">
    <source>
        <dbReference type="ARBA" id="ARBA00023002"/>
    </source>
</evidence>
<evidence type="ECO:0000256" key="2">
    <source>
        <dbReference type="ARBA" id="ARBA00005466"/>
    </source>
</evidence>